<dbReference type="Proteomes" id="UP000019471">
    <property type="component" value="Unassembled WGS sequence"/>
</dbReference>
<protein>
    <submittedName>
        <fullName evidence="2">Uncharacterized protein</fullName>
    </submittedName>
</protein>
<dbReference type="HOGENOM" id="CLU_157387_0_0_1"/>
<evidence type="ECO:0000313" key="2">
    <source>
        <dbReference type="EMBL" id="EXJ68569.1"/>
    </source>
</evidence>
<evidence type="ECO:0000313" key="3">
    <source>
        <dbReference type="Proteomes" id="UP000019471"/>
    </source>
</evidence>
<keyword evidence="3" id="KW-1185">Reference proteome</keyword>
<dbReference type="AlphaFoldDB" id="W9XDR6"/>
<comment type="caution">
    <text evidence="2">The sequence shown here is derived from an EMBL/GenBank/DDBJ whole genome shotgun (WGS) entry which is preliminary data.</text>
</comment>
<feature type="compositionally biased region" description="Basic and acidic residues" evidence="1">
    <location>
        <begin position="41"/>
        <end position="62"/>
    </location>
</feature>
<name>W9XDR6_9EURO</name>
<feature type="compositionally biased region" description="Acidic residues" evidence="1">
    <location>
        <begin position="63"/>
        <end position="73"/>
    </location>
</feature>
<evidence type="ECO:0000256" key="1">
    <source>
        <dbReference type="SAM" id="MobiDB-lite"/>
    </source>
</evidence>
<dbReference type="EMBL" id="AMGX01000013">
    <property type="protein sequence ID" value="EXJ68569.1"/>
    <property type="molecule type" value="Genomic_DNA"/>
</dbReference>
<organism evidence="2 3">
    <name type="scientific">Cladophialophora psammophila CBS 110553</name>
    <dbReference type="NCBI Taxonomy" id="1182543"/>
    <lineage>
        <taxon>Eukaryota</taxon>
        <taxon>Fungi</taxon>
        <taxon>Dikarya</taxon>
        <taxon>Ascomycota</taxon>
        <taxon>Pezizomycotina</taxon>
        <taxon>Eurotiomycetes</taxon>
        <taxon>Chaetothyriomycetidae</taxon>
        <taxon>Chaetothyriales</taxon>
        <taxon>Herpotrichiellaceae</taxon>
        <taxon>Cladophialophora</taxon>
    </lineage>
</organism>
<dbReference type="RefSeq" id="XP_007747135.1">
    <property type="nucleotide sequence ID" value="XM_007748945.1"/>
</dbReference>
<feature type="region of interest" description="Disordered" evidence="1">
    <location>
        <begin position="92"/>
        <end position="119"/>
    </location>
</feature>
<proteinExistence type="predicted"/>
<dbReference type="OrthoDB" id="4147816at2759"/>
<feature type="region of interest" description="Disordered" evidence="1">
    <location>
        <begin position="1"/>
        <end position="79"/>
    </location>
</feature>
<sequence>MWGKFLSVFKGKGPARPSNRRHSSTPSDPFGDEEETPPSSENREDRLHHTLEESLGRNPRDEDALDAEDDEDDPIRHHTLEENIELARELSQELRRQSEELKHSSSNKEHAGVRSDKSQ</sequence>
<accession>W9XDR6</accession>
<gene>
    <name evidence="2" type="ORF">A1O5_08363</name>
</gene>
<reference evidence="2 3" key="1">
    <citation type="submission" date="2013-03" db="EMBL/GenBank/DDBJ databases">
        <title>The Genome Sequence of Cladophialophora psammophila CBS 110553.</title>
        <authorList>
            <consortium name="The Broad Institute Genomics Platform"/>
            <person name="Cuomo C."/>
            <person name="de Hoog S."/>
            <person name="Gorbushina A."/>
            <person name="Walker B."/>
            <person name="Young S.K."/>
            <person name="Zeng Q."/>
            <person name="Gargeya S."/>
            <person name="Fitzgerald M."/>
            <person name="Haas B."/>
            <person name="Abouelleil A."/>
            <person name="Allen A.W."/>
            <person name="Alvarado L."/>
            <person name="Arachchi H.M."/>
            <person name="Berlin A.M."/>
            <person name="Chapman S.B."/>
            <person name="Gainer-Dewar J."/>
            <person name="Goldberg J."/>
            <person name="Griggs A."/>
            <person name="Gujja S."/>
            <person name="Hansen M."/>
            <person name="Howarth C."/>
            <person name="Imamovic A."/>
            <person name="Ireland A."/>
            <person name="Larimer J."/>
            <person name="McCowan C."/>
            <person name="Murphy C."/>
            <person name="Pearson M."/>
            <person name="Poon T.W."/>
            <person name="Priest M."/>
            <person name="Roberts A."/>
            <person name="Saif S."/>
            <person name="Shea T."/>
            <person name="Sisk P."/>
            <person name="Sykes S."/>
            <person name="Wortman J."/>
            <person name="Nusbaum C."/>
            <person name="Birren B."/>
        </authorList>
    </citation>
    <scope>NUCLEOTIDE SEQUENCE [LARGE SCALE GENOMIC DNA]</scope>
    <source>
        <strain evidence="2 3">CBS 110553</strain>
    </source>
</reference>
<dbReference type="GeneID" id="19193062"/>